<dbReference type="AlphaFoldDB" id="A0AAN8Z2F4"/>
<name>A0AAN8Z2F4_9MAGN</name>
<feature type="compositionally biased region" description="Basic and acidic residues" evidence="6">
    <location>
        <begin position="170"/>
        <end position="181"/>
    </location>
</feature>
<feature type="region of interest" description="Disordered" evidence="6">
    <location>
        <begin position="88"/>
        <end position="157"/>
    </location>
</feature>
<dbReference type="PANTHER" id="PTHR47286">
    <property type="entry name" value="F3I6.9 PROTEIN"/>
    <property type="match status" value="1"/>
</dbReference>
<sequence>MGESIVDLPNVQNKMEESAASKSGLQVSVSFGRFENDDTLSWEKWSSFSHNKYLEEVGKCSTPGSVAQKKAYFEAHYKKIAARKAELMDQEKKGENDGLGPDDPNYEEHQSEISSSKAEFDVIKEKPTEEVEHGRNLIEGNGNDVDEAEDNGLRTSECENDFVEAANSDLDCKQETSKLDTPEEIALVDEDSSSVKPLEDMEPPKDLEDQIVDIAKEEITVKPDPPKEPQKTTKATTTERNMSNMKKKPVSNAPRPAHISTPKVSKPSSTSTVMSTSRPSAKKQNVSSLPKSQNPPGESRKAAPKALHMSLSQSSVNSDSASFATTRRSFIMEKMGDKDIVKRAFKTFQSSYYLSKSSNEDRSPVPKEVLAKGRERKVSTSVTPSKENAGSPRSSTANQQSAKSSPSFGLRSNERAERRKEFSKKLEDKSTAKEAEQTRLQSKSKEEKDAEIKKLRQSLNFKATPMPRFYKGQGTSKALIEKV</sequence>
<evidence type="ECO:0000313" key="8">
    <source>
        <dbReference type="EMBL" id="KAK6922111.1"/>
    </source>
</evidence>
<comment type="subcellular location">
    <subcellularLocation>
        <location evidence="1">Cytoplasm</location>
        <location evidence="1">Cytoskeleton</location>
    </subcellularLocation>
</comment>
<feature type="compositionally biased region" description="Polar residues" evidence="6">
    <location>
        <begin position="310"/>
        <end position="323"/>
    </location>
</feature>
<dbReference type="GO" id="GO:0005874">
    <property type="term" value="C:microtubule"/>
    <property type="evidence" value="ECO:0007669"/>
    <property type="project" value="UniProtKB-KW"/>
</dbReference>
<comment type="similarity">
    <text evidence="2">Belongs to the TPX2 family.</text>
</comment>
<evidence type="ECO:0000259" key="7">
    <source>
        <dbReference type="Pfam" id="PF06886"/>
    </source>
</evidence>
<evidence type="ECO:0000256" key="3">
    <source>
        <dbReference type="ARBA" id="ARBA00022490"/>
    </source>
</evidence>
<feature type="compositionally biased region" description="Basic and acidic residues" evidence="6">
    <location>
        <begin position="412"/>
        <end position="454"/>
    </location>
</feature>
<keyword evidence="5" id="KW-0206">Cytoskeleton</keyword>
<feature type="non-terminal residue" evidence="8">
    <location>
        <position position="483"/>
    </location>
</feature>
<feature type="compositionally biased region" description="Basic and acidic residues" evidence="6">
    <location>
        <begin position="358"/>
        <end position="378"/>
    </location>
</feature>
<keyword evidence="9" id="KW-1185">Reference proteome</keyword>
<feature type="domain" description="TPX2 C-terminal" evidence="7">
    <location>
        <begin position="408"/>
        <end position="474"/>
    </location>
</feature>
<evidence type="ECO:0000256" key="6">
    <source>
        <dbReference type="SAM" id="MobiDB-lite"/>
    </source>
</evidence>
<comment type="caution">
    <text evidence="8">The sequence shown here is derived from an EMBL/GenBank/DDBJ whole genome shotgun (WGS) entry which is preliminary data.</text>
</comment>
<feature type="compositionally biased region" description="Polar residues" evidence="6">
    <location>
        <begin position="232"/>
        <end position="244"/>
    </location>
</feature>
<evidence type="ECO:0000313" key="9">
    <source>
        <dbReference type="Proteomes" id="UP001370490"/>
    </source>
</evidence>
<evidence type="ECO:0000256" key="4">
    <source>
        <dbReference type="ARBA" id="ARBA00022701"/>
    </source>
</evidence>
<dbReference type="Proteomes" id="UP001370490">
    <property type="component" value="Unassembled WGS sequence"/>
</dbReference>
<evidence type="ECO:0000256" key="2">
    <source>
        <dbReference type="ARBA" id="ARBA00005885"/>
    </source>
</evidence>
<evidence type="ECO:0000256" key="1">
    <source>
        <dbReference type="ARBA" id="ARBA00004245"/>
    </source>
</evidence>
<reference evidence="8 9" key="1">
    <citation type="submission" date="2023-12" db="EMBL/GenBank/DDBJ databases">
        <title>A high-quality genome assembly for Dillenia turbinata (Dilleniales).</title>
        <authorList>
            <person name="Chanderbali A."/>
        </authorList>
    </citation>
    <scope>NUCLEOTIDE SEQUENCE [LARGE SCALE GENOMIC DNA]</scope>
    <source>
        <strain evidence="8">LSX21</strain>
        <tissue evidence="8">Leaf</tissue>
    </source>
</reference>
<dbReference type="EMBL" id="JBAMMX010000019">
    <property type="protein sequence ID" value="KAK6922111.1"/>
    <property type="molecule type" value="Genomic_DNA"/>
</dbReference>
<keyword evidence="4" id="KW-0493">Microtubule</keyword>
<accession>A0AAN8Z2F4</accession>
<protein>
    <submittedName>
        <fullName evidence="8">TPX2, C-terminal</fullName>
    </submittedName>
</protein>
<dbReference type="Pfam" id="PF06886">
    <property type="entry name" value="TPX2"/>
    <property type="match status" value="1"/>
</dbReference>
<dbReference type="PANTHER" id="PTHR47286:SF2">
    <property type="entry name" value="F3I6.9 PROTEIN"/>
    <property type="match status" value="1"/>
</dbReference>
<feature type="compositionally biased region" description="Acidic residues" evidence="6">
    <location>
        <begin position="182"/>
        <end position="192"/>
    </location>
</feature>
<feature type="compositionally biased region" description="Polar residues" evidence="6">
    <location>
        <begin position="379"/>
        <end position="407"/>
    </location>
</feature>
<keyword evidence="3" id="KW-0963">Cytoplasm</keyword>
<feature type="region of interest" description="Disordered" evidence="6">
    <location>
        <begin position="169"/>
        <end position="323"/>
    </location>
</feature>
<dbReference type="InterPro" id="IPR027329">
    <property type="entry name" value="TPX2_C"/>
</dbReference>
<feature type="region of interest" description="Disordered" evidence="6">
    <location>
        <begin position="352"/>
        <end position="483"/>
    </location>
</feature>
<feature type="compositionally biased region" description="Basic and acidic residues" evidence="6">
    <location>
        <begin position="118"/>
        <end position="136"/>
    </location>
</feature>
<organism evidence="8 9">
    <name type="scientific">Dillenia turbinata</name>
    <dbReference type="NCBI Taxonomy" id="194707"/>
    <lineage>
        <taxon>Eukaryota</taxon>
        <taxon>Viridiplantae</taxon>
        <taxon>Streptophyta</taxon>
        <taxon>Embryophyta</taxon>
        <taxon>Tracheophyta</taxon>
        <taxon>Spermatophyta</taxon>
        <taxon>Magnoliopsida</taxon>
        <taxon>eudicotyledons</taxon>
        <taxon>Gunneridae</taxon>
        <taxon>Pentapetalae</taxon>
        <taxon>Dilleniales</taxon>
        <taxon>Dilleniaceae</taxon>
        <taxon>Dillenia</taxon>
    </lineage>
</organism>
<feature type="compositionally biased region" description="Basic and acidic residues" evidence="6">
    <location>
        <begin position="197"/>
        <end position="231"/>
    </location>
</feature>
<gene>
    <name evidence="8" type="ORF">RJ641_012618</name>
</gene>
<feature type="compositionally biased region" description="Polar residues" evidence="6">
    <location>
        <begin position="282"/>
        <end position="296"/>
    </location>
</feature>
<evidence type="ECO:0000256" key="5">
    <source>
        <dbReference type="ARBA" id="ARBA00023212"/>
    </source>
</evidence>
<proteinExistence type="inferred from homology"/>
<feature type="compositionally biased region" description="Low complexity" evidence="6">
    <location>
        <begin position="260"/>
        <end position="279"/>
    </location>
</feature>